<evidence type="ECO:0000313" key="11">
    <source>
        <dbReference type="EMBL" id="GFP85831.1"/>
    </source>
</evidence>
<sequence>MAFTITIMSWSIIEYRKQIVQSGELKNDLDALKWGTDYLIKVHPQPDVLYGEVPNFSLSLSLSLSLSFVFFAYTLLFIRKPVNSSFVS</sequence>
<evidence type="ECO:0000256" key="5">
    <source>
        <dbReference type="ARBA" id="ARBA00023001"/>
    </source>
</evidence>
<dbReference type="Proteomes" id="UP000653305">
    <property type="component" value="Unassembled WGS sequence"/>
</dbReference>
<dbReference type="EC" id="3.2.1.4" evidence="3"/>
<comment type="catalytic activity">
    <reaction evidence="1">
        <text>Endohydrolysis of (1-&gt;4)-beta-D-glucosidic linkages in cellulose, lichenin and cereal beta-D-glucans.</text>
        <dbReference type="EC" id="3.2.1.4"/>
    </reaction>
</comment>
<dbReference type="InterPro" id="IPR012341">
    <property type="entry name" value="6hp_glycosidase-like_sf"/>
</dbReference>
<evidence type="ECO:0000256" key="1">
    <source>
        <dbReference type="ARBA" id="ARBA00000966"/>
    </source>
</evidence>
<dbReference type="InterPro" id="IPR008928">
    <property type="entry name" value="6-hairpin_glycosidase_sf"/>
</dbReference>
<dbReference type="GO" id="GO:0030245">
    <property type="term" value="P:cellulose catabolic process"/>
    <property type="evidence" value="ECO:0007669"/>
    <property type="project" value="UniProtKB-KW"/>
</dbReference>
<gene>
    <name evidence="11" type="ORF">PHJA_000726900</name>
</gene>
<dbReference type="AlphaFoldDB" id="A0A830BUS0"/>
<keyword evidence="12" id="KW-1185">Reference proteome</keyword>
<dbReference type="OrthoDB" id="10257085at2759"/>
<keyword evidence="7" id="KW-0326">Glycosidase</keyword>
<proteinExistence type="inferred from homology"/>
<evidence type="ECO:0000256" key="6">
    <source>
        <dbReference type="ARBA" id="ARBA00023277"/>
    </source>
</evidence>
<dbReference type="InterPro" id="IPR001701">
    <property type="entry name" value="Glyco_hydro_9"/>
</dbReference>
<evidence type="ECO:0000259" key="10">
    <source>
        <dbReference type="Pfam" id="PF00759"/>
    </source>
</evidence>
<name>A0A830BUS0_9LAMI</name>
<keyword evidence="6" id="KW-0119">Carbohydrate metabolism</keyword>
<protein>
    <recommendedName>
        <fullName evidence="3">cellulase</fullName>
        <ecNumber evidence="3">3.2.1.4</ecNumber>
    </recommendedName>
</protein>
<comment type="similarity">
    <text evidence="2">Belongs to the glycosyl hydrolase 9 (cellulase E) family.</text>
</comment>
<evidence type="ECO:0000256" key="2">
    <source>
        <dbReference type="ARBA" id="ARBA00007072"/>
    </source>
</evidence>
<keyword evidence="9" id="KW-1133">Transmembrane helix</keyword>
<keyword evidence="8" id="KW-0624">Polysaccharide degradation</keyword>
<comment type="caution">
    <text evidence="11">The sequence shown here is derived from an EMBL/GenBank/DDBJ whole genome shotgun (WGS) entry which is preliminary data.</text>
</comment>
<dbReference type="Gene3D" id="1.50.10.10">
    <property type="match status" value="1"/>
</dbReference>
<accession>A0A830BUS0</accession>
<dbReference type="EMBL" id="BMAC01000113">
    <property type="protein sequence ID" value="GFP85831.1"/>
    <property type="molecule type" value="Genomic_DNA"/>
</dbReference>
<dbReference type="SUPFAM" id="SSF48208">
    <property type="entry name" value="Six-hairpin glycosidases"/>
    <property type="match status" value="1"/>
</dbReference>
<keyword evidence="4" id="KW-0378">Hydrolase</keyword>
<keyword evidence="9" id="KW-0812">Transmembrane</keyword>
<evidence type="ECO:0000313" key="12">
    <source>
        <dbReference type="Proteomes" id="UP000653305"/>
    </source>
</evidence>
<organism evidence="11 12">
    <name type="scientific">Phtheirospermum japonicum</name>
    <dbReference type="NCBI Taxonomy" id="374723"/>
    <lineage>
        <taxon>Eukaryota</taxon>
        <taxon>Viridiplantae</taxon>
        <taxon>Streptophyta</taxon>
        <taxon>Embryophyta</taxon>
        <taxon>Tracheophyta</taxon>
        <taxon>Spermatophyta</taxon>
        <taxon>Magnoliopsida</taxon>
        <taxon>eudicotyledons</taxon>
        <taxon>Gunneridae</taxon>
        <taxon>Pentapetalae</taxon>
        <taxon>asterids</taxon>
        <taxon>lamiids</taxon>
        <taxon>Lamiales</taxon>
        <taxon>Orobanchaceae</taxon>
        <taxon>Orobanchaceae incertae sedis</taxon>
        <taxon>Phtheirospermum</taxon>
    </lineage>
</organism>
<evidence type="ECO:0000256" key="4">
    <source>
        <dbReference type="ARBA" id="ARBA00022801"/>
    </source>
</evidence>
<feature type="domain" description="Glycoside hydrolase family 9" evidence="10">
    <location>
        <begin position="1"/>
        <end position="53"/>
    </location>
</feature>
<evidence type="ECO:0000256" key="8">
    <source>
        <dbReference type="ARBA" id="ARBA00023326"/>
    </source>
</evidence>
<reference evidence="11" key="1">
    <citation type="submission" date="2020-07" db="EMBL/GenBank/DDBJ databases">
        <title>Ethylene signaling mediates host invasion by parasitic plants.</title>
        <authorList>
            <person name="Yoshida S."/>
        </authorList>
    </citation>
    <scope>NUCLEOTIDE SEQUENCE</scope>
    <source>
        <strain evidence="11">Okayama</strain>
    </source>
</reference>
<keyword evidence="5" id="KW-0136">Cellulose degradation</keyword>
<evidence type="ECO:0000256" key="9">
    <source>
        <dbReference type="SAM" id="Phobius"/>
    </source>
</evidence>
<dbReference type="GO" id="GO:0008810">
    <property type="term" value="F:cellulase activity"/>
    <property type="evidence" value="ECO:0007669"/>
    <property type="project" value="UniProtKB-EC"/>
</dbReference>
<dbReference type="Pfam" id="PF00759">
    <property type="entry name" value="Glyco_hydro_9"/>
    <property type="match status" value="1"/>
</dbReference>
<evidence type="ECO:0000256" key="7">
    <source>
        <dbReference type="ARBA" id="ARBA00023295"/>
    </source>
</evidence>
<feature type="transmembrane region" description="Helical" evidence="9">
    <location>
        <begin position="56"/>
        <end position="78"/>
    </location>
</feature>
<keyword evidence="9" id="KW-0472">Membrane</keyword>
<dbReference type="PANTHER" id="PTHR22298">
    <property type="entry name" value="ENDO-1,4-BETA-GLUCANASE"/>
    <property type="match status" value="1"/>
</dbReference>
<evidence type="ECO:0000256" key="3">
    <source>
        <dbReference type="ARBA" id="ARBA00012601"/>
    </source>
</evidence>